<dbReference type="Proteomes" id="UP000183447">
    <property type="component" value="Unassembled WGS sequence"/>
</dbReference>
<evidence type="ECO:0000313" key="2">
    <source>
        <dbReference type="Proteomes" id="UP000183447"/>
    </source>
</evidence>
<proteinExistence type="predicted"/>
<name>A0A1K2HTX3_9HYPH</name>
<dbReference type="STRING" id="665118.SAMN02983003_0694"/>
<dbReference type="EMBL" id="FPKU01000001">
    <property type="protein sequence ID" value="SFZ81792.1"/>
    <property type="molecule type" value="Genomic_DNA"/>
</dbReference>
<evidence type="ECO:0000313" key="1">
    <source>
        <dbReference type="EMBL" id="SFZ81792.1"/>
    </source>
</evidence>
<keyword evidence="2" id="KW-1185">Reference proteome</keyword>
<dbReference type="RefSeq" id="WP_072339032.1">
    <property type="nucleotide sequence ID" value="NZ_FPKU01000001.1"/>
</dbReference>
<accession>A0A1K2HTX3</accession>
<protein>
    <submittedName>
        <fullName evidence="1">Uncharacterized protein</fullName>
    </submittedName>
</protein>
<organism evidence="1 2">
    <name type="scientific">Devosia enhydra</name>
    <dbReference type="NCBI Taxonomy" id="665118"/>
    <lineage>
        <taxon>Bacteria</taxon>
        <taxon>Pseudomonadati</taxon>
        <taxon>Pseudomonadota</taxon>
        <taxon>Alphaproteobacteria</taxon>
        <taxon>Hyphomicrobiales</taxon>
        <taxon>Devosiaceae</taxon>
        <taxon>Devosia</taxon>
    </lineage>
</organism>
<sequence length="76" mass="8082">MPPIDDADDDVDPKLRPFLAAIDMIQTAQAFGGFDSGPFGRALVARGAALMLVTRGPAETAELLRQTAARLDRKGN</sequence>
<reference evidence="1 2" key="1">
    <citation type="submission" date="2016-11" db="EMBL/GenBank/DDBJ databases">
        <authorList>
            <person name="Jaros S."/>
            <person name="Januszkiewicz K."/>
            <person name="Wedrychowicz H."/>
        </authorList>
    </citation>
    <scope>NUCLEOTIDE SEQUENCE [LARGE SCALE GENOMIC DNA]</scope>
    <source>
        <strain evidence="1 2">ATCC 23634</strain>
    </source>
</reference>
<gene>
    <name evidence="1" type="ORF">SAMN02983003_0694</name>
</gene>
<dbReference type="AlphaFoldDB" id="A0A1K2HTX3"/>